<dbReference type="AlphaFoldDB" id="A0A1T4N8E5"/>
<dbReference type="STRING" id="225324.SAMN02745126_02164"/>
<dbReference type="Proteomes" id="UP000190092">
    <property type="component" value="Unassembled WGS sequence"/>
</dbReference>
<dbReference type="InterPro" id="IPR032349">
    <property type="entry name" value="DUF4865"/>
</dbReference>
<accession>A0A1T4N8E5</accession>
<dbReference type="OrthoDB" id="2065010at2"/>
<evidence type="ECO:0000313" key="1">
    <source>
        <dbReference type="EMBL" id="SJZ75504.1"/>
    </source>
</evidence>
<evidence type="ECO:0008006" key="3">
    <source>
        <dbReference type="Google" id="ProtNLM"/>
    </source>
</evidence>
<proteinExistence type="predicted"/>
<reference evidence="2" key="1">
    <citation type="submission" date="2017-02" db="EMBL/GenBank/DDBJ databases">
        <authorList>
            <person name="Varghese N."/>
            <person name="Submissions S."/>
        </authorList>
    </citation>
    <scope>NUCLEOTIDE SEQUENCE [LARGE SCALE GENOMIC DNA]</scope>
    <source>
        <strain evidence="2">ATCC 27094</strain>
    </source>
</reference>
<sequence>MIVAHYLHRLPANYDIGLIRERAAARGSLWNDTPRLFFKAFLLREKGRYGAIASSYSSLYLWQDADAFAAFLMDGRYRVVTDSFGRADIETRFVLEARKGPGQEARFALLEEAEIPVDADLTAAFASEIDRNRSRAGAADVVAAVIGVDPRRWRVIRIVLSEAAPIEGTPGVAYQILHLARPLLHLLPGDSC</sequence>
<dbReference type="RefSeq" id="WP_085933880.1">
    <property type="nucleotide sequence ID" value="NZ_FUWJ01000002.1"/>
</dbReference>
<name>A0A1T4N8E5_9HYPH</name>
<keyword evidence="2" id="KW-1185">Reference proteome</keyword>
<dbReference type="EMBL" id="FUWJ01000002">
    <property type="protein sequence ID" value="SJZ75504.1"/>
    <property type="molecule type" value="Genomic_DNA"/>
</dbReference>
<evidence type="ECO:0000313" key="2">
    <source>
        <dbReference type="Proteomes" id="UP000190092"/>
    </source>
</evidence>
<gene>
    <name evidence="1" type="ORF">SAMN02745126_02164</name>
</gene>
<dbReference type="Pfam" id="PF16157">
    <property type="entry name" value="DUF4865"/>
    <property type="match status" value="1"/>
</dbReference>
<protein>
    <recommendedName>
        <fullName evidence="3">DUF4865 domain-containing protein</fullName>
    </recommendedName>
</protein>
<organism evidence="1 2">
    <name type="scientific">Enhydrobacter aerosaccus</name>
    <dbReference type="NCBI Taxonomy" id="225324"/>
    <lineage>
        <taxon>Bacteria</taxon>
        <taxon>Pseudomonadati</taxon>
        <taxon>Pseudomonadota</taxon>
        <taxon>Alphaproteobacteria</taxon>
        <taxon>Hyphomicrobiales</taxon>
        <taxon>Enhydrobacter</taxon>
    </lineage>
</organism>